<evidence type="ECO:0000259" key="6">
    <source>
        <dbReference type="PROSITE" id="PS50042"/>
    </source>
</evidence>
<keyword evidence="4" id="KW-0560">Oxidoreductase</keyword>
<dbReference type="GO" id="GO:0003954">
    <property type="term" value="F:NADH dehydrogenase activity"/>
    <property type="evidence" value="ECO:0007669"/>
    <property type="project" value="InterPro"/>
</dbReference>
<dbReference type="Pfam" id="PF07992">
    <property type="entry name" value="Pyr_redox_2"/>
    <property type="match status" value="1"/>
</dbReference>
<keyword evidence="5" id="KW-0520">NAD</keyword>
<comment type="caution">
    <text evidence="7">The sequence shown here is derived from an EMBL/GenBank/DDBJ whole genome shotgun (WGS) entry which is preliminary data.</text>
</comment>
<dbReference type="InterPro" id="IPR023753">
    <property type="entry name" value="FAD/NAD-binding_dom"/>
</dbReference>
<name>A0A2T4JMH3_9RHOB</name>
<reference evidence="7 8" key="1">
    <citation type="submission" date="2018-03" db="EMBL/GenBank/DDBJ databases">
        <title>Rhodobacter veldkampii.</title>
        <authorList>
            <person name="Meyer T.E."/>
            <person name="Miller S."/>
            <person name="Lodha T."/>
            <person name="Gandham S."/>
            <person name="Chintalapati S."/>
            <person name="Chintalapati V.R."/>
        </authorList>
    </citation>
    <scope>NUCLEOTIDE SEQUENCE [LARGE SCALE GENOMIC DNA]</scope>
    <source>
        <strain evidence="7 8">DSM 11550</strain>
    </source>
</reference>
<evidence type="ECO:0000313" key="8">
    <source>
        <dbReference type="Proteomes" id="UP000241899"/>
    </source>
</evidence>
<proteinExistence type="inferred from homology"/>
<dbReference type="InterPro" id="IPR036188">
    <property type="entry name" value="FAD/NAD-bd_sf"/>
</dbReference>
<dbReference type="EMBL" id="PZKF01000002">
    <property type="protein sequence ID" value="PTE19063.1"/>
    <property type="molecule type" value="Genomic_DNA"/>
</dbReference>
<dbReference type="PRINTS" id="PR00368">
    <property type="entry name" value="FADPNR"/>
</dbReference>
<comment type="similarity">
    <text evidence="1">Belongs to the NADH dehydrogenase family.</text>
</comment>
<dbReference type="InterPro" id="IPR018490">
    <property type="entry name" value="cNMP-bd_dom_sf"/>
</dbReference>
<dbReference type="PROSITE" id="PS50042">
    <property type="entry name" value="CNMP_BINDING_3"/>
    <property type="match status" value="1"/>
</dbReference>
<evidence type="ECO:0000256" key="4">
    <source>
        <dbReference type="ARBA" id="ARBA00023002"/>
    </source>
</evidence>
<dbReference type="RefSeq" id="WP_107323525.1">
    <property type="nucleotide sequence ID" value="NZ_NHSP01000053.1"/>
</dbReference>
<protein>
    <submittedName>
        <fullName evidence="7">Nucleotide-disulfide oxidoreductase</fullName>
    </submittedName>
</protein>
<dbReference type="InterPro" id="IPR045024">
    <property type="entry name" value="NDH-2"/>
</dbReference>
<dbReference type="SUPFAM" id="SSF51206">
    <property type="entry name" value="cAMP-binding domain-like"/>
    <property type="match status" value="1"/>
</dbReference>
<dbReference type="CDD" id="cd00038">
    <property type="entry name" value="CAP_ED"/>
    <property type="match status" value="1"/>
</dbReference>
<dbReference type="InterPro" id="IPR014710">
    <property type="entry name" value="RmlC-like_jellyroll"/>
</dbReference>
<sequence>MRIWRPAPKRLCCIAAIGRIVLATRIVILGGGFGGMYAARALQRRLGTVARIELINAENYFVFQPLLPEVGAGSITPANAVSPLRFLLRDVFVRKAVVDSVDFDKRIVTVFQGVQRRPTEVPYDHLVIGLGQTVDLSRMPGLEDHALKMKTLEDARRLRAHVIEQLEHAQITQLPEVKRSALTFCVVGGGFSGIETVGEMKELIDRSLKFYPDIDPAEVRVMVVEYANRILAEMPERLARYATDTLARHGIALKLGTGVASATGTHLVTTTGEVIDTRTIVATIGNAPSPVVQRMALPFDRGRIAVDRTLGVKNRPGVWALGDCALIPIKDGATGPRDFAPPTAQFAVREAKLLAENIAAAIEGKTPRPFSYKSRGALASLGARRGVAEVMGLQLTGFPAWLLWRFYYLAFLPGITTRIQVLLNWFMDGLSPRSVVQLRAHSPSAARYVHYRAGDQIYELGNRSDGFYTVISGAVEMTTTDPATGALRLRRIGPGDHFGERLILGATRRQTSVRAIEDTKVLVMDRDEFMKLAEGFSAFRDYFGPYMARHGMKWPPDSTTETRPEQ</sequence>
<evidence type="ECO:0000256" key="2">
    <source>
        <dbReference type="ARBA" id="ARBA00022630"/>
    </source>
</evidence>
<dbReference type="InterPro" id="IPR054585">
    <property type="entry name" value="NDH2-like_C"/>
</dbReference>
<organism evidence="7 8">
    <name type="scientific">Phaeovulum veldkampii DSM 11550</name>
    <dbReference type="NCBI Taxonomy" id="1185920"/>
    <lineage>
        <taxon>Bacteria</taxon>
        <taxon>Pseudomonadati</taxon>
        <taxon>Pseudomonadota</taxon>
        <taxon>Alphaproteobacteria</taxon>
        <taxon>Rhodobacterales</taxon>
        <taxon>Paracoccaceae</taxon>
        <taxon>Phaeovulum</taxon>
    </lineage>
</organism>
<dbReference type="Pfam" id="PF22366">
    <property type="entry name" value="NDH2_C"/>
    <property type="match status" value="1"/>
</dbReference>
<dbReference type="PANTHER" id="PTHR43706">
    <property type="entry name" value="NADH DEHYDROGENASE"/>
    <property type="match status" value="1"/>
</dbReference>
<dbReference type="Proteomes" id="UP000241899">
    <property type="component" value="Unassembled WGS sequence"/>
</dbReference>
<dbReference type="AlphaFoldDB" id="A0A2T4JMH3"/>
<evidence type="ECO:0000256" key="1">
    <source>
        <dbReference type="ARBA" id="ARBA00005272"/>
    </source>
</evidence>
<feature type="domain" description="Cyclic nucleotide-binding" evidence="6">
    <location>
        <begin position="449"/>
        <end position="532"/>
    </location>
</feature>
<accession>A0A2T4JMH3</accession>
<dbReference type="InterPro" id="IPR000595">
    <property type="entry name" value="cNMP-bd_dom"/>
</dbReference>
<dbReference type="SMART" id="SM00100">
    <property type="entry name" value="cNMP"/>
    <property type="match status" value="1"/>
</dbReference>
<dbReference type="OrthoDB" id="9781621at2"/>
<keyword evidence="8" id="KW-1185">Reference proteome</keyword>
<evidence type="ECO:0000313" key="7">
    <source>
        <dbReference type="EMBL" id="PTE19063.1"/>
    </source>
</evidence>
<dbReference type="PANTHER" id="PTHR43706:SF45">
    <property type="entry name" value="NADH DEHYDROGENASE-LIKE PROTEIN RV1812C"/>
    <property type="match status" value="1"/>
</dbReference>
<dbReference type="Gene3D" id="3.50.50.100">
    <property type="match status" value="1"/>
</dbReference>
<evidence type="ECO:0000256" key="5">
    <source>
        <dbReference type="ARBA" id="ARBA00023027"/>
    </source>
</evidence>
<keyword evidence="2" id="KW-0285">Flavoprotein</keyword>
<dbReference type="SUPFAM" id="SSF51905">
    <property type="entry name" value="FAD/NAD(P)-binding domain"/>
    <property type="match status" value="2"/>
</dbReference>
<dbReference type="Pfam" id="PF00027">
    <property type="entry name" value="cNMP_binding"/>
    <property type="match status" value="1"/>
</dbReference>
<gene>
    <name evidence="7" type="ORF">C5F46_01115</name>
</gene>
<evidence type="ECO:0000256" key="3">
    <source>
        <dbReference type="ARBA" id="ARBA00022827"/>
    </source>
</evidence>
<keyword evidence="3" id="KW-0274">FAD</keyword>
<dbReference type="Gene3D" id="2.60.120.10">
    <property type="entry name" value="Jelly Rolls"/>
    <property type="match status" value="1"/>
</dbReference>